<dbReference type="Proteomes" id="UP000663868">
    <property type="component" value="Unassembled WGS sequence"/>
</dbReference>
<dbReference type="Proteomes" id="UP000663860">
    <property type="component" value="Unassembled WGS sequence"/>
</dbReference>
<evidence type="ECO:0000313" key="3">
    <source>
        <dbReference type="Proteomes" id="UP000663868"/>
    </source>
</evidence>
<proteinExistence type="predicted"/>
<organism evidence="2 3">
    <name type="scientific">Adineta steineri</name>
    <dbReference type="NCBI Taxonomy" id="433720"/>
    <lineage>
        <taxon>Eukaryota</taxon>
        <taxon>Metazoa</taxon>
        <taxon>Spiralia</taxon>
        <taxon>Gnathifera</taxon>
        <taxon>Rotifera</taxon>
        <taxon>Eurotatoria</taxon>
        <taxon>Bdelloidea</taxon>
        <taxon>Adinetida</taxon>
        <taxon>Adinetidae</taxon>
        <taxon>Adineta</taxon>
    </lineage>
</organism>
<protein>
    <submittedName>
        <fullName evidence="2">Uncharacterized protein</fullName>
    </submittedName>
</protein>
<gene>
    <name evidence="1" type="ORF">IZO911_LOCUS43270</name>
    <name evidence="2" type="ORF">KXQ929_LOCUS18822</name>
</gene>
<dbReference type="EMBL" id="CAJNOE010002094">
    <property type="protein sequence ID" value="CAF1467353.1"/>
    <property type="molecule type" value="Genomic_DNA"/>
</dbReference>
<sequence length="79" mass="9322">MSWLSGAAALVNAILGHIPMMNKKYVHDSKLVEQLQQFQKQNADILAKYNELMKRMEDQDIDSFQDLQRFDRKEAYLFN</sequence>
<dbReference type="EMBL" id="CAJOBB010001247">
    <property type="protein sequence ID" value="CAF3830446.1"/>
    <property type="molecule type" value="Genomic_DNA"/>
</dbReference>
<reference evidence="2" key="1">
    <citation type="submission" date="2021-02" db="EMBL/GenBank/DDBJ databases">
        <authorList>
            <person name="Nowell W R."/>
        </authorList>
    </citation>
    <scope>NUCLEOTIDE SEQUENCE</scope>
</reference>
<dbReference type="AlphaFoldDB" id="A0A819D3E6"/>
<evidence type="ECO:0000313" key="1">
    <source>
        <dbReference type="EMBL" id="CAF1467353.1"/>
    </source>
</evidence>
<name>A0A819D3E6_9BILA</name>
<evidence type="ECO:0000313" key="2">
    <source>
        <dbReference type="EMBL" id="CAF3830446.1"/>
    </source>
</evidence>
<accession>A0A819D3E6</accession>
<comment type="caution">
    <text evidence="2">The sequence shown here is derived from an EMBL/GenBank/DDBJ whole genome shotgun (WGS) entry which is preliminary data.</text>
</comment>